<evidence type="ECO:0000313" key="12">
    <source>
        <dbReference type="WormBase" id="CBG05648"/>
    </source>
</evidence>
<gene>
    <name evidence="12" type="primary">slr-2</name>
    <name evidence="10 12" type="ORF">CBG05648</name>
    <name evidence="10" type="ORF">CBG_05648</name>
</gene>
<dbReference type="Gene3D" id="3.30.160.60">
    <property type="entry name" value="Classic Zinc Finger"/>
    <property type="match status" value="1"/>
</dbReference>
<comment type="subcellular location">
    <subcellularLocation>
        <location evidence="1">Nucleus</location>
    </subcellularLocation>
</comment>
<feature type="domain" description="C2H2-type" evidence="9">
    <location>
        <begin position="46"/>
        <end position="73"/>
    </location>
</feature>
<protein>
    <submittedName>
        <fullName evidence="10">Protein CBG05648</fullName>
    </submittedName>
</protein>
<dbReference type="PROSITE" id="PS00028">
    <property type="entry name" value="ZINC_FINGER_C2H2_1"/>
    <property type="match status" value="1"/>
</dbReference>
<dbReference type="HOGENOM" id="CLU_720089_0_0_1"/>
<evidence type="ECO:0000256" key="8">
    <source>
        <dbReference type="SAM" id="MobiDB-lite"/>
    </source>
</evidence>
<dbReference type="InterPro" id="IPR036236">
    <property type="entry name" value="Znf_C2H2_sf"/>
</dbReference>
<dbReference type="OMA" id="CPYCEDA"/>
<accession>A8X0C5</accession>
<keyword evidence="4 7" id="KW-0863">Zinc-finger</keyword>
<reference evidence="10 11" key="2">
    <citation type="journal article" date="2011" name="PLoS Genet.">
        <title>Caenorhabditis briggsae recombinant inbred line genotypes reveal inter-strain incompatibility and the evolution of recombination.</title>
        <authorList>
            <person name="Ross J.A."/>
            <person name="Koboldt D.C."/>
            <person name="Staisch J.E."/>
            <person name="Chamberlin H.M."/>
            <person name="Gupta B.P."/>
            <person name="Miller R.D."/>
            <person name="Baird S.E."/>
            <person name="Haag E.S."/>
        </authorList>
    </citation>
    <scope>NUCLEOTIDE SEQUENCE [LARGE SCALE GENOMIC DNA]</scope>
    <source>
        <strain evidence="10 11">AF16</strain>
    </source>
</reference>
<feature type="region of interest" description="Disordered" evidence="8">
    <location>
        <begin position="271"/>
        <end position="293"/>
    </location>
</feature>
<dbReference type="PANTHER" id="PTHR24406">
    <property type="entry name" value="TRANSCRIPTIONAL REPRESSOR CTCFL-RELATED"/>
    <property type="match status" value="1"/>
</dbReference>
<keyword evidence="2" id="KW-0479">Metal-binding</keyword>
<dbReference type="eggNOG" id="KOG1721">
    <property type="taxonomic scope" value="Eukaryota"/>
</dbReference>
<evidence type="ECO:0000256" key="7">
    <source>
        <dbReference type="PROSITE-ProRule" id="PRU00042"/>
    </source>
</evidence>
<feature type="compositionally biased region" description="Basic and acidic residues" evidence="8">
    <location>
        <begin position="350"/>
        <end position="369"/>
    </location>
</feature>
<evidence type="ECO:0000256" key="2">
    <source>
        <dbReference type="ARBA" id="ARBA00022723"/>
    </source>
</evidence>
<dbReference type="STRING" id="6238.A8X0C5"/>
<dbReference type="Proteomes" id="UP000008549">
    <property type="component" value="Unassembled WGS sequence"/>
</dbReference>
<dbReference type="InterPro" id="IPR013087">
    <property type="entry name" value="Znf_C2H2_type"/>
</dbReference>
<evidence type="ECO:0000256" key="3">
    <source>
        <dbReference type="ARBA" id="ARBA00022737"/>
    </source>
</evidence>
<sequence>MSRYEPLVSKENWQNYTMNPGPSNVLSHMGAPKSAPSPGRPLKPTWHCLVCRKELSSKRSYTEHMNIHNKQRPFQCEHCAYAAASQMTLHRHKLRNHTPKTEWGYRCPYCEDAYMEPAGYQQHVHLILIQSDRYPVQTLFFRQRHPGKSATYGCPFGKCKFVSKSQRHFREHLPKHEKCEKVEDGIDPCGLSNQELVRYMVMDEIGLGYKPLHVAPMIAIRAIPKVQIAPKIYARPTGRTCSGQNWLIERVIPNKTVIRNNQIPVPRHLEQQQRLYEAPSSAGPSEYQDYQQSHLEYDETEHESCYDAKLEHEMNGNVEYEVEEQYEDDGPPVLESFGLVNSKMDRRIEEDERRQWMEKQHEQEVEPTPKEGVFPNGSVDFDLD</sequence>
<feature type="region of interest" description="Disordered" evidence="8">
    <location>
        <begin position="350"/>
        <end position="384"/>
    </location>
</feature>
<keyword evidence="3" id="KW-0677">Repeat</keyword>
<keyword evidence="11" id="KW-1185">Reference proteome</keyword>
<dbReference type="GO" id="GO:0005634">
    <property type="term" value="C:nucleus"/>
    <property type="evidence" value="ECO:0007669"/>
    <property type="project" value="UniProtKB-SubCell"/>
</dbReference>
<keyword evidence="5" id="KW-0862">Zinc</keyword>
<keyword evidence="6" id="KW-0539">Nucleus</keyword>
<dbReference type="SUPFAM" id="SSF57667">
    <property type="entry name" value="beta-beta-alpha zinc fingers"/>
    <property type="match status" value="1"/>
</dbReference>
<dbReference type="EMBL" id="HE601419">
    <property type="protein sequence ID" value="CAP26085.2"/>
    <property type="molecule type" value="Genomic_DNA"/>
</dbReference>
<evidence type="ECO:0000256" key="6">
    <source>
        <dbReference type="ARBA" id="ARBA00023242"/>
    </source>
</evidence>
<evidence type="ECO:0000259" key="9">
    <source>
        <dbReference type="PROSITE" id="PS50157"/>
    </source>
</evidence>
<name>A8X0C5_CAEBR</name>
<dbReference type="InterPro" id="IPR050888">
    <property type="entry name" value="ZnF_C2H2-type_TF"/>
</dbReference>
<feature type="domain" description="C2H2-type" evidence="9">
    <location>
        <begin position="74"/>
        <end position="102"/>
    </location>
</feature>
<dbReference type="WormBase" id="CBG05648">
    <property type="protein sequence ID" value="CBP42661"/>
    <property type="gene ID" value="WBGene00028054"/>
    <property type="gene designation" value="Cbr-slr-2"/>
</dbReference>
<evidence type="ECO:0000256" key="1">
    <source>
        <dbReference type="ARBA" id="ARBA00004123"/>
    </source>
</evidence>
<dbReference type="SMART" id="SM00355">
    <property type="entry name" value="ZnF_C2H2"/>
    <property type="match status" value="4"/>
</dbReference>
<evidence type="ECO:0000313" key="11">
    <source>
        <dbReference type="Proteomes" id="UP000008549"/>
    </source>
</evidence>
<evidence type="ECO:0000313" key="10">
    <source>
        <dbReference type="EMBL" id="CAP26085.2"/>
    </source>
</evidence>
<dbReference type="InParanoid" id="A8X0C5"/>
<proteinExistence type="predicted"/>
<evidence type="ECO:0000256" key="5">
    <source>
        <dbReference type="ARBA" id="ARBA00022833"/>
    </source>
</evidence>
<dbReference type="PROSITE" id="PS50157">
    <property type="entry name" value="ZINC_FINGER_C2H2_2"/>
    <property type="match status" value="2"/>
</dbReference>
<reference evidence="10 11" key="1">
    <citation type="journal article" date="2003" name="PLoS Biol.">
        <title>The genome sequence of Caenorhabditis briggsae: a platform for comparative genomics.</title>
        <authorList>
            <person name="Stein L.D."/>
            <person name="Bao Z."/>
            <person name="Blasiar D."/>
            <person name="Blumenthal T."/>
            <person name="Brent M.R."/>
            <person name="Chen N."/>
            <person name="Chinwalla A."/>
            <person name="Clarke L."/>
            <person name="Clee C."/>
            <person name="Coghlan A."/>
            <person name="Coulson A."/>
            <person name="D'Eustachio P."/>
            <person name="Fitch D.H."/>
            <person name="Fulton L.A."/>
            <person name="Fulton R.E."/>
            <person name="Griffiths-Jones S."/>
            <person name="Harris T.W."/>
            <person name="Hillier L.W."/>
            <person name="Kamath R."/>
            <person name="Kuwabara P.E."/>
            <person name="Mardis E.R."/>
            <person name="Marra M.A."/>
            <person name="Miner T.L."/>
            <person name="Minx P."/>
            <person name="Mullikin J.C."/>
            <person name="Plumb R.W."/>
            <person name="Rogers J."/>
            <person name="Schein J.E."/>
            <person name="Sohrmann M."/>
            <person name="Spieth J."/>
            <person name="Stajich J.E."/>
            <person name="Wei C."/>
            <person name="Willey D."/>
            <person name="Wilson R.K."/>
            <person name="Durbin R."/>
            <person name="Waterston R.H."/>
        </authorList>
    </citation>
    <scope>NUCLEOTIDE SEQUENCE [LARGE SCALE GENOMIC DNA]</scope>
    <source>
        <strain evidence="10 11">AF16</strain>
    </source>
</reference>
<evidence type="ECO:0000256" key="4">
    <source>
        <dbReference type="ARBA" id="ARBA00022771"/>
    </source>
</evidence>
<organism evidence="10 11">
    <name type="scientific">Caenorhabditis briggsae</name>
    <dbReference type="NCBI Taxonomy" id="6238"/>
    <lineage>
        <taxon>Eukaryota</taxon>
        <taxon>Metazoa</taxon>
        <taxon>Ecdysozoa</taxon>
        <taxon>Nematoda</taxon>
        <taxon>Chromadorea</taxon>
        <taxon>Rhabditida</taxon>
        <taxon>Rhabditina</taxon>
        <taxon>Rhabditomorpha</taxon>
        <taxon>Rhabditoidea</taxon>
        <taxon>Rhabditidae</taxon>
        <taxon>Peloderinae</taxon>
        <taxon>Caenorhabditis</taxon>
    </lineage>
</organism>
<dbReference type="AlphaFoldDB" id="A8X0C5"/>
<dbReference type="GO" id="GO:0008270">
    <property type="term" value="F:zinc ion binding"/>
    <property type="evidence" value="ECO:0007669"/>
    <property type="project" value="UniProtKB-KW"/>
</dbReference>